<dbReference type="EMBL" id="CAJNOO010000350">
    <property type="protein sequence ID" value="CAF0915552.1"/>
    <property type="molecule type" value="Genomic_DNA"/>
</dbReference>
<dbReference type="InterPro" id="IPR027417">
    <property type="entry name" value="P-loop_NTPase"/>
</dbReference>
<reference evidence="2" key="1">
    <citation type="submission" date="2021-02" db="EMBL/GenBank/DDBJ databases">
        <authorList>
            <person name="Nowell W R."/>
        </authorList>
    </citation>
    <scope>NUCLEOTIDE SEQUENCE</scope>
</reference>
<organism evidence="2 6">
    <name type="scientific">Rotaria sordida</name>
    <dbReference type="NCBI Taxonomy" id="392033"/>
    <lineage>
        <taxon>Eukaryota</taxon>
        <taxon>Metazoa</taxon>
        <taxon>Spiralia</taxon>
        <taxon>Gnathifera</taxon>
        <taxon>Rotifera</taxon>
        <taxon>Eurotatoria</taxon>
        <taxon>Bdelloidea</taxon>
        <taxon>Philodinida</taxon>
        <taxon>Philodinidae</taxon>
        <taxon>Rotaria</taxon>
    </lineage>
</organism>
<dbReference type="OrthoDB" id="10045166at2759"/>
<dbReference type="SUPFAM" id="SSF52540">
    <property type="entry name" value="P-loop containing nucleoside triphosphate hydrolases"/>
    <property type="match status" value="1"/>
</dbReference>
<evidence type="ECO:0000313" key="4">
    <source>
        <dbReference type="EMBL" id="CAF3677705.1"/>
    </source>
</evidence>
<evidence type="ECO:0000259" key="1">
    <source>
        <dbReference type="PROSITE" id="PS50837"/>
    </source>
</evidence>
<evidence type="ECO:0000313" key="3">
    <source>
        <dbReference type="EMBL" id="CAF0997472.1"/>
    </source>
</evidence>
<dbReference type="PROSITE" id="PS50837">
    <property type="entry name" value="NACHT"/>
    <property type="match status" value="1"/>
</dbReference>
<dbReference type="Gene3D" id="3.40.50.300">
    <property type="entry name" value="P-loop containing nucleotide triphosphate hydrolases"/>
    <property type="match status" value="1"/>
</dbReference>
<name>A0A814AJK4_9BILA</name>
<dbReference type="Proteomes" id="UP000663882">
    <property type="component" value="Unassembled WGS sequence"/>
</dbReference>
<evidence type="ECO:0000313" key="6">
    <source>
        <dbReference type="Proteomes" id="UP000663882"/>
    </source>
</evidence>
<comment type="caution">
    <text evidence="2">The sequence shown here is derived from an EMBL/GenBank/DDBJ whole genome shotgun (WGS) entry which is preliminary data.</text>
</comment>
<sequence length="388" mass="44881">MLAIVENELLHNLKTYYFLDGISHIPVEITTEMMNQEYTAIELSQPLLIEYYQYIAKNLISKIEKLEPNHEYTIPTGWMAHAVCVSFRRIDDTHKISIRIDNPSSGNPPGAHRIYPTADRYNLIEPRILGQLNMNDLENNSNHFISLVDSVKRDLTPKKGISLIYNLNGQIQNLKKKRITNVPSIAEQAAANCFVKCFEPGFRIRLGPTHQKLCEQLLSFEKDNANLLASRCKENHRRDPIEFSICFALLAMEDDPIILPIALKIRLQQKLKASYQHYYRQLSSIFTRGGCKLLTEKYVPLQFEKDHIPIDLESLFVKNRVLVLGEAGSGKTTVCQYITYSWARTKIGKSKFEWLFYIKMRNLNSKRYPLQSNNYSLIDIIEKECFQG</sequence>
<evidence type="ECO:0000313" key="5">
    <source>
        <dbReference type="EMBL" id="CAF3862026.1"/>
    </source>
</evidence>
<protein>
    <recommendedName>
        <fullName evidence="1">NACHT domain-containing protein</fullName>
    </recommendedName>
</protein>
<dbReference type="Proteomes" id="UP000663889">
    <property type="component" value="Unassembled WGS sequence"/>
</dbReference>
<dbReference type="AlphaFoldDB" id="A0A814AJK4"/>
<gene>
    <name evidence="5" type="ORF">FNK824_LOCUS18524</name>
    <name evidence="4" type="ORF">OTI717_LOCUS11002</name>
    <name evidence="2" type="ORF">RFH988_LOCUS9712</name>
    <name evidence="3" type="ORF">SEV965_LOCUS10605</name>
</gene>
<dbReference type="EMBL" id="CAJOBE010003107">
    <property type="protein sequence ID" value="CAF3862026.1"/>
    <property type="molecule type" value="Genomic_DNA"/>
</dbReference>
<dbReference type="EMBL" id="CAJOAX010001025">
    <property type="protein sequence ID" value="CAF3677705.1"/>
    <property type="molecule type" value="Genomic_DNA"/>
</dbReference>
<dbReference type="Proteomes" id="UP000663823">
    <property type="component" value="Unassembled WGS sequence"/>
</dbReference>
<dbReference type="InterPro" id="IPR007111">
    <property type="entry name" value="NACHT_NTPase"/>
</dbReference>
<dbReference type="EMBL" id="CAJNOU010000438">
    <property type="protein sequence ID" value="CAF0997472.1"/>
    <property type="molecule type" value="Genomic_DNA"/>
</dbReference>
<feature type="domain" description="NACHT" evidence="1">
    <location>
        <begin position="319"/>
        <end position="388"/>
    </location>
</feature>
<accession>A0A814AJK4</accession>
<dbReference type="Pfam" id="PF05729">
    <property type="entry name" value="NACHT"/>
    <property type="match status" value="1"/>
</dbReference>
<dbReference type="Proteomes" id="UP000663874">
    <property type="component" value="Unassembled WGS sequence"/>
</dbReference>
<proteinExistence type="predicted"/>
<evidence type="ECO:0000313" key="2">
    <source>
        <dbReference type="EMBL" id="CAF0915552.1"/>
    </source>
</evidence>